<evidence type="ECO:0000256" key="3">
    <source>
        <dbReference type="ARBA" id="ARBA00022763"/>
    </source>
</evidence>
<organism evidence="10 11">
    <name type="scientific">Methylococcus geothermalis</name>
    <dbReference type="NCBI Taxonomy" id="2681310"/>
    <lineage>
        <taxon>Bacteria</taxon>
        <taxon>Pseudomonadati</taxon>
        <taxon>Pseudomonadota</taxon>
        <taxon>Gammaproteobacteria</taxon>
        <taxon>Methylococcales</taxon>
        <taxon>Methylococcaceae</taxon>
        <taxon>Methylococcus</taxon>
    </lineage>
</organism>
<accession>A0A858QBV0</accession>
<dbReference type="GO" id="GO:0006307">
    <property type="term" value="P:DNA alkylation repair"/>
    <property type="evidence" value="ECO:0007669"/>
    <property type="project" value="InterPro"/>
</dbReference>
<dbReference type="InterPro" id="IPR027450">
    <property type="entry name" value="AlkB-like"/>
</dbReference>
<evidence type="ECO:0000256" key="2">
    <source>
        <dbReference type="ARBA" id="ARBA00022723"/>
    </source>
</evidence>
<dbReference type="Gene3D" id="2.60.120.590">
    <property type="entry name" value="Alpha-ketoglutarate-dependent dioxygenase AlkB-like"/>
    <property type="match status" value="1"/>
</dbReference>
<dbReference type="Proteomes" id="UP000503004">
    <property type="component" value="Chromosome"/>
</dbReference>
<dbReference type="GO" id="GO:0032451">
    <property type="term" value="F:demethylase activity"/>
    <property type="evidence" value="ECO:0007669"/>
    <property type="project" value="UniProtKB-ARBA"/>
</dbReference>
<dbReference type="PANTHER" id="PTHR31212">
    <property type="entry name" value="ALPHA-KETOGLUTARATE-DEPENDENT DIOXYGENASE ALKB HOMOLOG 3"/>
    <property type="match status" value="1"/>
</dbReference>
<dbReference type="GO" id="GO:0046872">
    <property type="term" value="F:metal ion binding"/>
    <property type="evidence" value="ECO:0007669"/>
    <property type="project" value="UniProtKB-KW"/>
</dbReference>
<sequence length="197" mass="21834">MSSAIRLIAEDGELDLVEGFLPPAECAGLGSRLLGELAWHGEEIAIFGRRMAVPRLLCWYGDPGAVYRYSGVSHEPLPWDAALAGLRDRIEAFTGRSFNAVLCNRYRTGKDSMGWHADDEPELGERPFIASLSLGAERTFRIRHRRTGKTLDVPLRDGDLLLMGGALQSCWKHCIPKTAKACGERVNLTFRRIVQPG</sequence>
<dbReference type="PROSITE" id="PS51471">
    <property type="entry name" value="FE2OG_OXY"/>
    <property type="match status" value="1"/>
</dbReference>
<keyword evidence="6" id="KW-0560">Oxidoreductase</keyword>
<evidence type="ECO:0000256" key="5">
    <source>
        <dbReference type="ARBA" id="ARBA00022964"/>
    </source>
</evidence>
<dbReference type="InterPro" id="IPR037151">
    <property type="entry name" value="AlkB-like_sf"/>
</dbReference>
<evidence type="ECO:0000256" key="1">
    <source>
        <dbReference type="ARBA" id="ARBA00001954"/>
    </source>
</evidence>
<keyword evidence="5 10" id="KW-0223">Dioxygenase</keyword>
<evidence type="ECO:0000313" key="10">
    <source>
        <dbReference type="EMBL" id="QJD31432.1"/>
    </source>
</evidence>
<dbReference type="PANTHER" id="PTHR31212:SF4">
    <property type="entry name" value="ALPHA-KETOGLUTARATE-DEPENDENT DIOXYGENASE ALKB HOMOLOG 3"/>
    <property type="match status" value="1"/>
</dbReference>
<evidence type="ECO:0000259" key="9">
    <source>
        <dbReference type="PROSITE" id="PS51471"/>
    </source>
</evidence>
<evidence type="ECO:0000256" key="4">
    <source>
        <dbReference type="ARBA" id="ARBA00022842"/>
    </source>
</evidence>
<dbReference type="GO" id="GO:0016705">
    <property type="term" value="F:oxidoreductase activity, acting on paired donors, with incorporation or reduction of molecular oxygen"/>
    <property type="evidence" value="ECO:0007669"/>
    <property type="project" value="UniProtKB-ARBA"/>
</dbReference>
<dbReference type="GO" id="GO:0140097">
    <property type="term" value="F:catalytic activity, acting on DNA"/>
    <property type="evidence" value="ECO:0007669"/>
    <property type="project" value="UniProtKB-ARBA"/>
</dbReference>
<dbReference type="Pfam" id="PF13532">
    <property type="entry name" value="2OG-FeII_Oxy_2"/>
    <property type="match status" value="1"/>
</dbReference>
<keyword evidence="11" id="KW-1185">Reference proteome</keyword>
<keyword evidence="3" id="KW-0227">DNA damage</keyword>
<dbReference type="SUPFAM" id="SSF51197">
    <property type="entry name" value="Clavaminate synthase-like"/>
    <property type="match status" value="1"/>
</dbReference>
<feature type="domain" description="Fe2OG dioxygenase" evidence="9">
    <location>
        <begin position="97"/>
        <end position="194"/>
    </location>
</feature>
<evidence type="ECO:0000256" key="6">
    <source>
        <dbReference type="ARBA" id="ARBA00023002"/>
    </source>
</evidence>
<dbReference type="GO" id="GO:0051213">
    <property type="term" value="F:dioxygenase activity"/>
    <property type="evidence" value="ECO:0007669"/>
    <property type="project" value="UniProtKB-KW"/>
</dbReference>
<keyword evidence="4" id="KW-0460">Magnesium</keyword>
<protein>
    <submittedName>
        <fullName evidence="10">Alpha-ketoglutarate-dependent dioxygenase AlkB</fullName>
    </submittedName>
</protein>
<gene>
    <name evidence="10" type="ORF">GNH96_12455</name>
</gene>
<evidence type="ECO:0000256" key="7">
    <source>
        <dbReference type="ARBA" id="ARBA00023004"/>
    </source>
</evidence>
<dbReference type="KEGG" id="metu:GNH96_12455"/>
<dbReference type="InterPro" id="IPR032854">
    <property type="entry name" value="ALKBH3"/>
</dbReference>
<dbReference type="InterPro" id="IPR005123">
    <property type="entry name" value="Oxoglu/Fe-dep_dioxygenase_dom"/>
</dbReference>
<reference evidence="11" key="1">
    <citation type="submission" date="2019-12" db="EMBL/GenBank/DDBJ databases">
        <authorList>
            <person name="Awala S.I."/>
            <person name="Rhee S.K."/>
        </authorList>
    </citation>
    <scope>NUCLEOTIDE SEQUENCE [LARGE SCALE GENOMIC DNA]</scope>
    <source>
        <strain evidence="11">IM1</strain>
    </source>
</reference>
<keyword evidence="8" id="KW-0234">DNA repair</keyword>
<keyword evidence="7" id="KW-0408">Iron</keyword>
<dbReference type="EMBL" id="CP046565">
    <property type="protein sequence ID" value="QJD31432.1"/>
    <property type="molecule type" value="Genomic_DNA"/>
</dbReference>
<dbReference type="GO" id="GO:0016787">
    <property type="term" value="F:hydrolase activity"/>
    <property type="evidence" value="ECO:0007669"/>
    <property type="project" value="UniProtKB-ARBA"/>
</dbReference>
<dbReference type="AlphaFoldDB" id="A0A858QBV0"/>
<dbReference type="FunFam" id="2.60.120.590:FF:000004">
    <property type="entry name" value="DNA oxidative demethylase ALKBH2"/>
    <property type="match status" value="1"/>
</dbReference>
<proteinExistence type="predicted"/>
<keyword evidence="2" id="KW-0479">Metal-binding</keyword>
<comment type="cofactor">
    <cofactor evidence="1">
        <name>Fe(2+)</name>
        <dbReference type="ChEBI" id="CHEBI:29033"/>
    </cofactor>
</comment>
<name>A0A858QBV0_9GAMM</name>
<evidence type="ECO:0000313" key="11">
    <source>
        <dbReference type="Proteomes" id="UP000503004"/>
    </source>
</evidence>
<evidence type="ECO:0000256" key="8">
    <source>
        <dbReference type="ARBA" id="ARBA00023204"/>
    </source>
</evidence>